<dbReference type="GO" id="GO:0016787">
    <property type="term" value="F:hydrolase activity"/>
    <property type="evidence" value="ECO:0007669"/>
    <property type="project" value="UniProtKB-KW"/>
</dbReference>
<name>A0ABS9TRG0_9PSEU</name>
<evidence type="ECO:0000313" key="2">
    <source>
        <dbReference type="Proteomes" id="UP001299970"/>
    </source>
</evidence>
<evidence type="ECO:0000313" key="1">
    <source>
        <dbReference type="EMBL" id="MCH6171144.1"/>
    </source>
</evidence>
<dbReference type="InterPro" id="IPR029058">
    <property type="entry name" value="AB_hydrolase_fold"/>
</dbReference>
<keyword evidence="2" id="KW-1185">Reference proteome</keyword>
<dbReference type="EMBL" id="JAKXMK010000040">
    <property type="protein sequence ID" value="MCH6171144.1"/>
    <property type="molecule type" value="Genomic_DNA"/>
</dbReference>
<reference evidence="1 2" key="1">
    <citation type="submission" date="2022-03" db="EMBL/GenBank/DDBJ databases">
        <title>Pseudonocardia alaer sp. nov., a novel actinomycete isolated from reed forest soil.</title>
        <authorList>
            <person name="Wang L."/>
        </authorList>
    </citation>
    <scope>NUCLEOTIDE SEQUENCE [LARGE SCALE GENOMIC DNA]</scope>
    <source>
        <strain evidence="1 2">Y-16303</strain>
    </source>
</reference>
<organism evidence="1 2">
    <name type="scientific">Pseudonocardia alaniniphila</name>
    <dbReference type="NCBI Taxonomy" id="75291"/>
    <lineage>
        <taxon>Bacteria</taxon>
        <taxon>Bacillati</taxon>
        <taxon>Actinomycetota</taxon>
        <taxon>Actinomycetes</taxon>
        <taxon>Pseudonocardiales</taxon>
        <taxon>Pseudonocardiaceae</taxon>
        <taxon>Pseudonocardia</taxon>
    </lineage>
</organism>
<dbReference type="SUPFAM" id="SSF53474">
    <property type="entry name" value="alpha/beta-Hydrolases"/>
    <property type="match status" value="1"/>
</dbReference>
<proteinExistence type="predicted"/>
<dbReference type="Gene3D" id="3.40.50.1820">
    <property type="entry name" value="alpha/beta hydrolase"/>
    <property type="match status" value="1"/>
</dbReference>
<comment type="caution">
    <text evidence="1">The sequence shown here is derived from an EMBL/GenBank/DDBJ whole genome shotgun (WGS) entry which is preliminary data.</text>
</comment>
<dbReference type="Proteomes" id="UP001299970">
    <property type="component" value="Unassembled WGS sequence"/>
</dbReference>
<dbReference type="RefSeq" id="WP_241041951.1">
    <property type="nucleotide sequence ID" value="NZ_BAAAJF010000041.1"/>
</dbReference>
<sequence>MSTPEPDSEGANFIGGTPFFASRHDQRLFYALYVPKDHTPDAAPLPLVVIQHGTGRSAELYRDRWKNFAIEHRCVILTPLFPAGLVEPRELHSFKFLEYKGIRFDEELLHIVDEVGEGFNTETETFYLHGFSGGGQFAHRFFYAHPDRLAAVSIGAPGRITQLDDSLPWWLGTGGFEERFGIAIDMDALRRVPVQMIVGGDDVETWEINNPGGPNWMDGVEKTGGTRIERLETLRANFEANGIEVRFDVVPGIAHKGSEVIPVVQEFMADLLSRR</sequence>
<gene>
    <name evidence="1" type="ORF">MMF94_36045</name>
</gene>
<keyword evidence="1" id="KW-0378">Hydrolase</keyword>
<protein>
    <submittedName>
        <fullName evidence="1">Alpha/beta hydrolase</fullName>
    </submittedName>
</protein>
<accession>A0ABS9TRG0</accession>